<sequence length="222" mass="25803">MNDVEKCYRRAINYNARTIQYALLHIVHQKGSEKTVYYEEDYLNKAGLHTIYYGYNVSADAPELVVRSNSDCIIFGVKDNQYVRLSNPARSLTSRKKYIIDQVNEGIIASYLSLRYEERDGHPCYIVLNEDHDHFVETTYLFEGDFIKQMIVKEARDEELQKIHSLTTFTKHSFKDYLHILSLTNKYKNQPVIAKTAFLEDLGLEAQSIYKEIQAIAKGTPE</sequence>
<reference evidence="1 2" key="1">
    <citation type="submission" date="2019-08" db="EMBL/GenBank/DDBJ databases">
        <title>In-depth cultivation of the pig gut microbiome towards novel bacterial diversity and tailored functional studies.</title>
        <authorList>
            <person name="Wylensek D."/>
            <person name="Hitch T.C.A."/>
            <person name="Clavel T."/>
        </authorList>
    </citation>
    <scope>NUCLEOTIDE SEQUENCE [LARGE SCALE GENOMIC DNA]</scope>
    <source>
        <strain evidence="1 2">CA-Schmier-601-WT-3</strain>
    </source>
</reference>
<gene>
    <name evidence="1" type="ORF">FYJ79_05805</name>
</gene>
<name>A0A844FUN5_9FIRM</name>
<dbReference type="AlphaFoldDB" id="A0A844FUN5"/>
<evidence type="ECO:0000313" key="1">
    <source>
        <dbReference type="EMBL" id="MST89090.1"/>
    </source>
</evidence>
<comment type="caution">
    <text evidence="1">The sequence shown here is derived from an EMBL/GenBank/DDBJ whole genome shotgun (WGS) entry which is preliminary data.</text>
</comment>
<evidence type="ECO:0000313" key="2">
    <source>
        <dbReference type="Proteomes" id="UP000442619"/>
    </source>
</evidence>
<keyword evidence="2" id="KW-1185">Reference proteome</keyword>
<dbReference type="EMBL" id="VUNM01000009">
    <property type="protein sequence ID" value="MST89090.1"/>
    <property type="molecule type" value="Genomic_DNA"/>
</dbReference>
<organism evidence="1 2">
    <name type="scientific">Sharpea porci</name>
    <dbReference type="NCBI Taxonomy" id="2652286"/>
    <lineage>
        <taxon>Bacteria</taxon>
        <taxon>Bacillati</taxon>
        <taxon>Bacillota</taxon>
        <taxon>Erysipelotrichia</taxon>
        <taxon>Erysipelotrichales</taxon>
        <taxon>Coprobacillaceae</taxon>
        <taxon>Sharpea</taxon>
    </lineage>
</organism>
<accession>A0A844FUN5</accession>
<dbReference type="Proteomes" id="UP000442619">
    <property type="component" value="Unassembled WGS sequence"/>
</dbReference>
<protein>
    <submittedName>
        <fullName evidence="1">Uncharacterized protein</fullName>
    </submittedName>
</protein>
<dbReference type="RefSeq" id="WP_154515340.1">
    <property type="nucleotide sequence ID" value="NZ_VUNM01000009.1"/>
</dbReference>
<proteinExistence type="predicted"/>